<dbReference type="Proteomes" id="UP001217089">
    <property type="component" value="Unassembled WGS sequence"/>
</dbReference>
<evidence type="ECO:0000313" key="2">
    <source>
        <dbReference type="Proteomes" id="UP001217089"/>
    </source>
</evidence>
<name>A0ABQ9EWK3_TEGGR</name>
<dbReference type="EMBL" id="JARBDR010000657">
    <property type="protein sequence ID" value="KAJ8309574.1"/>
    <property type="molecule type" value="Genomic_DNA"/>
</dbReference>
<dbReference type="PANTHER" id="PTHR10974:SF1">
    <property type="entry name" value="FI08016P-RELATED"/>
    <property type="match status" value="1"/>
</dbReference>
<keyword evidence="2" id="KW-1185">Reference proteome</keyword>
<reference evidence="1 2" key="1">
    <citation type="submission" date="2022-12" db="EMBL/GenBank/DDBJ databases">
        <title>Chromosome-level genome of Tegillarca granosa.</title>
        <authorList>
            <person name="Kim J."/>
        </authorList>
    </citation>
    <scope>NUCLEOTIDE SEQUENCE [LARGE SCALE GENOMIC DNA]</scope>
    <source>
        <strain evidence="1">Teg-2019</strain>
        <tissue evidence="1">Adductor muscle</tissue>
    </source>
</reference>
<sequence>MNSQCIIPDIDPFDDHIMKHYIWHPDPIVCDDTPSLLYLDYDGILQINKSVYPNSKQWDLLCTYSIVELIDDNNVKFLPELKFTPPVYIETDVFLVQCKKNRTVVFKDLFQKVDFKSLLKEKHIENENDEKLSIFMFGLDSISRLTAIRKLPKTMKYLQETLKAYVFKGHNKIADNTYPNLIALLTGKFDREHKVNEKKEYMEKFNFIWSNFSEAHYVTMHGEDWPEIATFNMGCKGFGKQPTDHYQRRFFLAMRKVQPYHLKVEQVFLFLERYVQLRKRSALCFGNRKIHMIVLEYCKQFMEAYRGKLRFNFGWLTELSHNFINFIEVADQDFYELFKWLHEKQHLNRTVLIFYGDHGSRQDEIRNTYIGRIEDRMPLFSIVIPEHIKQKYPHIHQESFIKY</sequence>
<dbReference type="InterPro" id="IPR004245">
    <property type="entry name" value="DUF229"/>
</dbReference>
<dbReference type="Gene3D" id="3.40.720.10">
    <property type="entry name" value="Alkaline Phosphatase, subunit A"/>
    <property type="match status" value="1"/>
</dbReference>
<evidence type="ECO:0000313" key="1">
    <source>
        <dbReference type="EMBL" id="KAJ8309574.1"/>
    </source>
</evidence>
<dbReference type="PANTHER" id="PTHR10974">
    <property type="entry name" value="FI08016P-RELATED"/>
    <property type="match status" value="1"/>
</dbReference>
<dbReference type="InterPro" id="IPR017850">
    <property type="entry name" value="Alkaline_phosphatase_core_sf"/>
</dbReference>
<accession>A0ABQ9EWK3</accession>
<dbReference type="CDD" id="cd16021">
    <property type="entry name" value="ALP_like"/>
    <property type="match status" value="1"/>
</dbReference>
<comment type="caution">
    <text evidence="1">The sequence shown here is derived from an EMBL/GenBank/DDBJ whole genome shotgun (WGS) entry which is preliminary data.</text>
</comment>
<gene>
    <name evidence="1" type="ORF">KUTeg_014448</name>
</gene>
<organism evidence="1 2">
    <name type="scientific">Tegillarca granosa</name>
    <name type="common">Malaysian cockle</name>
    <name type="synonym">Anadara granosa</name>
    <dbReference type="NCBI Taxonomy" id="220873"/>
    <lineage>
        <taxon>Eukaryota</taxon>
        <taxon>Metazoa</taxon>
        <taxon>Spiralia</taxon>
        <taxon>Lophotrochozoa</taxon>
        <taxon>Mollusca</taxon>
        <taxon>Bivalvia</taxon>
        <taxon>Autobranchia</taxon>
        <taxon>Pteriomorphia</taxon>
        <taxon>Arcoida</taxon>
        <taxon>Arcoidea</taxon>
        <taxon>Arcidae</taxon>
        <taxon>Tegillarca</taxon>
    </lineage>
</organism>
<protein>
    <recommendedName>
        <fullName evidence="3">Sulfatase N-terminal domain-containing protein</fullName>
    </recommendedName>
</protein>
<dbReference type="Pfam" id="PF02995">
    <property type="entry name" value="DUF229"/>
    <property type="match status" value="1"/>
</dbReference>
<dbReference type="SUPFAM" id="SSF53649">
    <property type="entry name" value="Alkaline phosphatase-like"/>
    <property type="match status" value="1"/>
</dbReference>
<evidence type="ECO:0008006" key="3">
    <source>
        <dbReference type="Google" id="ProtNLM"/>
    </source>
</evidence>
<proteinExistence type="predicted"/>